<dbReference type="GO" id="GO:0051287">
    <property type="term" value="F:NAD binding"/>
    <property type="evidence" value="ECO:0007669"/>
    <property type="project" value="UniProtKB-UniRule"/>
</dbReference>
<feature type="binding site" evidence="13">
    <location>
        <begin position="166"/>
        <end position="167"/>
    </location>
    <ligand>
        <name>(S)-2,3,4,5-tetrahydrodipicolinate</name>
        <dbReference type="ChEBI" id="CHEBI:16845"/>
    </ligand>
</feature>
<reference evidence="16 17" key="1">
    <citation type="submission" date="2019-02" db="EMBL/GenBank/DDBJ databases">
        <title>Deep-cultivation of Planctomycetes and their phenomic and genomic characterization uncovers novel biology.</title>
        <authorList>
            <person name="Wiegand S."/>
            <person name="Jogler M."/>
            <person name="Boedeker C."/>
            <person name="Pinto D."/>
            <person name="Vollmers J."/>
            <person name="Rivas-Marin E."/>
            <person name="Kohn T."/>
            <person name="Peeters S.H."/>
            <person name="Heuer A."/>
            <person name="Rast P."/>
            <person name="Oberbeckmann S."/>
            <person name="Bunk B."/>
            <person name="Jeske O."/>
            <person name="Meyerdierks A."/>
            <person name="Storesund J.E."/>
            <person name="Kallscheuer N."/>
            <person name="Luecker S."/>
            <person name="Lage O.M."/>
            <person name="Pohl T."/>
            <person name="Merkel B.J."/>
            <person name="Hornburger P."/>
            <person name="Mueller R.-W."/>
            <person name="Bruemmer F."/>
            <person name="Labrenz M."/>
            <person name="Spormann A.M."/>
            <person name="Op Den Camp H."/>
            <person name="Overmann J."/>
            <person name="Amann R."/>
            <person name="Jetten M.S.M."/>
            <person name="Mascher T."/>
            <person name="Medema M.H."/>
            <person name="Devos D.P."/>
            <person name="Kaster A.-K."/>
            <person name="Ovreas L."/>
            <person name="Rohde M."/>
            <person name="Galperin M.Y."/>
            <person name="Jogler C."/>
        </authorList>
    </citation>
    <scope>NUCLEOTIDE SEQUENCE [LARGE SCALE GENOMIC DNA]</scope>
    <source>
        <strain evidence="16 17">KOR34</strain>
    </source>
</reference>
<evidence type="ECO:0000259" key="15">
    <source>
        <dbReference type="Pfam" id="PF05173"/>
    </source>
</evidence>
<dbReference type="InterPro" id="IPR022664">
    <property type="entry name" value="DapB_N_CS"/>
</dbReference>
<dbReference type="CDD" id="cd02274">
    <property type="entry name" value="DHDPR_N"/>
    <property type="match status" value="1"/>
</dbReference>
<accession>A0A5C5VES3</accession>
<keyword evidence="7 13" id="KW-0520">NAD</keyword>
<evidence type="ECO:0000256" key="3">
    <source>
        <dbReference type="ARBA" id="ARBA00022605"/>
    </source>
</evidence>
<dbReference type="InterPro" id="IPR000846">
    <property type="entry name" value="DapB_N"/>
</dbReference>
<evidence type="ECO:0000256" key="8">
    <source>
        <dbReference type="ARBA" id="ARBA00023154"/>
    </source>
</evidence>
<keyword evidence="17" id="KW-1185">Reference proteome</keyword>
<comment type="pathway">
    <text evidence="9 13">Amino-acid biosynthesis; L-lysine biosynthesis via DAP pathway; (S)-tetrahydrodipicolinate from L-aspartate: step 4/4.</text>
</comment>
<name>A0A5C5VES3_9BACT</name>
<feature type="active site" description="Proton donor/acceptor" evidence="13">
    <location>
        <position position="156"/>
    </location>
</feature>
<dbReference type="InterPro" id="IPR036291">
    <property type="entry name" value="NAD(P)-bd_dom_sf"/>
</dbReference>
<dbReference type="SUPFAM" id="SSF51735">
    <property type="entry name" value="NAD(P)-binding Rossmann-fold domains"/>
    <property type="match status" value="1"/>
</dbReference>
<evidence type="ECO:0000256" key="13">
    <source>
        <dbReference type="HAMAP-Rule" id="MF_00102"/>
    </source>
</evidence>
<evidence type="ECO:0000256" key="11">
    <source>
        <dbReference type="ARBA" id="ARBA00049080"/>
    </source>
</evidence>
<protein>
    <recommendedName>
        <fullName evidence="10 13">4-hydroxy-tetrahydrodipicolinate reductase</fullName>
        <shortName evidence="13">HTPA reductase</shortName>
        <ecNumber evidence="10 13">1.17.1.8</ecNumber>
    </recommendedName>
</protein>
<evidence type="ECO:0000256" key="9">
    <source>
        <dbReference type="ARBA" id="ARBA00037922"/>
    </source>
</evidence>
<dbReference type="PANTHER" id="PTHR20836">
    <property type="entry name" value="DIHYDRODIPICOLINATE REDUCTASE"/>
    <property type="match status" value="1"/>
</dbReference>
<dbReference type="SUPFAM" id="SSF55347">
    <property type="entry name" value="Glyceraldehyde-3-phosphate dehydrogenase-like, C-terminal domain"/>
    <property type="match status" value="1"/>
</dbReference>
<evidence type="ECO:0000259" key="14">
    <source>
        <dbReference type="Pfam" id="PF01113"/>
    </source>
</evidence>
<dbReference type="EMBL" id="SIHJ01000001">
    <property type="protein sequence ID" value="TWT36205.1"/>
    <property type="molecule type" value="Genomic_DNA"/>
</dbReference>
<feature type="binding site" evidence="13">
    <location>
        <begin position="96"/>
        <end position="98"/>
    </location>
    <ligand>
        <name>NAD(+)</name>
        <dbReference type="ChEBI" id="CHEBI:57540"/>
    </ligand>
</feature>
<evidence type="ECO:0000256" key="12">
    <source>
        <dbReference type="ARBA" id="ARBA00049396"/>
    </source>
</evidence>
<comment type="catalytic activity">
    <reaction evidence="12 13">
        <text>(S)-2,3,4,5-tetrahydrodipicolinate + NAD(+) + H2O = (2S,4S)-4-hydroxy-2,3,4,5-tetrahydrodipicolinate + NADH + H(+)</text>
        <dbReference type="Rhea" id="RHEA:35323"/>
        <dbReference type="ChEBI" id="CHEBI:15377"/>
        <dbReference type="ChEBI" id="CHEBI:15378"/>
        <dbReference type="ChEBI" id="CHEBI:16845"/>
        <dbReference type="ChEBI" id="CHEBI:57540"/>
        <dbReference type="ChEBI" id="CHEBI:57945"/>
        <dbReference type="ChEBI" id="CHEBI:67139"/>
        <dbReference type="EC" id="1.17.1.8"/>
    </reaction>
</comment>
<keyword evidence="2 13" id="KW-0963">Cytoplasm</keyword>
<dbReference type="NCBIfam" id="TIGR00036">
    <property type="entry name" value="dapB"/>
    <property type="match status" value="1"/>
</dbReference>
<sequence length="265" mass="27942">MPVRTVIHGAGGRMGQRLIAVGAQDRDVELVGAVDASGSPKLGQDAGELAGAGKLALPLASDYPDACDAVIDFSVPEATDALIQQCVKRGWPLVFATTGLSDEQEQKIRSAAEVIPIVKAASMSATVNLTMKLTEIAGRTLKDHSSGVDVEIIERHHRYKEDSPSGTALAFGKIVGDAMGLSGTTHGRSGRPGQRPRDEIGYHAVRTGDNPGEHTIIFGLLGETIELRVAASNRDCYATGAFTAAKWLQGKPAGLYDMQDVLGLR</sequence>
<comment type="subcellular location">
    <subcellularLocation>
        <location evidence="13">Cytoplasm</location>
    </subcellularLocation>
</comment>
<dbReference type="InterPro" id="IPR022663">
    <property type="entry name" value="DapB_C"/>
</dbReference>
<organism evidence="16 17">
    <name type="scientific">Posidoniimonas corsicana</name>
    <dbReference type="NCBI Taxonomy" id="1938618"/>
    <lineage>
        <taxon>Bacteria</taxon>
        <taxon>Pseudomonadati</taxon>
        <taxon>Planctomycetota</taxon>
        <taxon>Planctomycetia</taxon>
        <taxon>Pirellulales</taxon>
        <taxon>Lacipirellulaceae</taxon>
        <taxon>Posidoniimonas</taxon>
    </lineage>
</organism>
<evidence type="ECO:0000256" key="4">
    <source>
        <dbReference type="ARBA" id="ARBA00022857"/>
    </source>
</evidence>
<comment type="caution">
    <text evidence="16">The sequence shown here is derived from an EMBL/GenBank/DDBJ whole genome shotgun (WGS) entry which is preliminary data.</text>
</comment>
<feature type="binding site" evidence="13">
    <location>
        <begin position="120"/>
        <end position="123"/>
    </location>
    <ligand>
        <name>NAD(+)</name>
        <dbReference type="ChEBI" id="CHEBI:57540"/>
    </ligand>
</feature>
<evidence type="ECO:0000256" key="1">
    <source>
        <dbReference type="ARBA" id="ARBA00006642"/>
    </source>
</evidence>
<dbReference type="InterPro" id="IPR023940">
    <property type="entry name" value="DHDPR_bac"/>
</dbReference>
<dbReference type="RefSeq" id="WP_146562932.1">
    <property type="nucleotide sequence ID" value="NZ_SIHJ01000001.1"/>
</dbReference>
<comment type="similarity">
    <text evidence="1 13">Belongs to the DapB family.</text>
</comment>
<dbReference type="PROSITE" id="PS01298">
    <property type="entry name" value="DAPB"/>
    <property type="match status" value="1"/>
</dbReference>
<dbReference type="GO" id="GO:0016726">
    <property type="term" value="F:oxidoreductase activity, acting on CH or CH2 groups, NAD or NADP as acceptor"/>
    <property type="evidence" value="ECO:0007669"/>
    <property type="project" value="UniProtKB-UniRule"/>
</dbReference>
<comment type="function">
    <text evidence="13">Catalyzes the conversion of 4-hydroxy-tetrahydrodipicolinate (HTPA) to tetrahydrodipicolinate.</text>
</comment>
<comment type="catalytic activity">
    <reaction evidence="11 13">
        <text>(S)-2,3,4,5-tetrahydrodipicolinate + NADP(+) + H2O = (2S,4S)-4-hydroxy-2,3,4,5-tetrahydrodipicolinate + NADPH + H(+)</text>
        <dbReference type="Rhea" id="RHEA:35331"/>
        <dbReference type="ChEBI" id="CHEBI:15377"/>
        <dbReference type="ChEBI" id="CHEBI:15378"/>
        <dbReference type="ChEBI" id="CHEBI:16845"/>
        <dbReference type="ChEBI" id="CHEBI:57783"/>
        <dbReference type="ChEBI" id="CHEBI:58349"/>
        <dbReference type="ChEBI" id="CHEBI:67139"/>
        <dbReference type="EC" id="1.17.1.8"/>
    </reaction>
</comment>
<gene>
    <name evidence="13 16" type="primary">dapB</name>
    <name evidence="16" type="ORF">KOR34_11060</name>
</gene>
<comment type="subunit">
    <text evidence="13">Homotetramer.</text>
</comment>
<dbReference type="Gene3D" id="3.30.360.10">
    <property type="entry name" value="Dihydrodipicolinate Reductase, domain 2"/>
    <property type="match status" value="1"/>
</dbReference>
<feature type="binding site" evidence="13">
    <location>
        <begin position="9"/>
        <end position="14"/>
    </location>
    <ligand>
        <name>NAD(+)</name>
        <dbReference type="ChEBI" id="CHEBI:57540"/>
    </ligand>
</feature>
<dbReference type="HAMAP" id="MF_00102">
    <property type="entry name" value="DapB"/>
    <property type="match status" value="1"/>
</dbReference>
<dbReference type="UniPathway" id="UPA00034">
    <property type="reaction ID" value="UER00018"/>
</dbReference>
<evidence type="ECO:0000313" key="16">
    <source>
        <dbReference type="EMBL" id="TWT36205.1"/>
    </source>
</evidence>
<keyword evidence="8 13" id="KW-0457">Lysine biosynthesis</keyword>
<dbReference type="GO" id="GO:0005829">
    <property type="term" value="C:cytosol"/>
    <property type="evidence" value="ECO:0007669"/>
    <property type="project" value="TreeGrafter"/>
</dbReference>
<dbReference type="OrthoDB" id="9790352at2"/>
<proteinExistence type="inferred from homology"/>
<comment type="caution">
    <text evidence="13">Lacks conserved residue(s) required for the propagation of feature annotation.</text>
</comment>
<keyword evidence="3 13" id="KW-0028">Amino-acid biosynthesis</keyword>
<keyword evidence="4 13" id="KW-0521">NADP</keyword>
<evidence type="ECO:0000313" key="17">
    <source>
        <dbReference type="Proteomes" id="UP000316714"/>
    </source>
</evidence>
<dbReference type="PIRSF" id="PIRSF000161">
    <property type="entry name" value="DHPR"/>
    <property type="match status" value="1"/>
</dbReference>
<evidence type="ECO:0000256" key="10">
    <source>
        <dbReference type="ARBA" id="ARBA00038983"/>
    </source>
</evidence>
<dbReference type="GO" id="GO:0050661">
    <property type="term" value="F:NADP binding"/>
    <property type="evidence" value="ECO:0007669"/>
    <property type="project" value="UniProtKB-UniRule"/>
</dbReference>
<evidence type="ECO:0000256" key="2">
    <source>
        <dbReference type="ARBA" id="ARBA00022490"/>
    </source>
</evidence>
<keyword evidence="6 13" id="KW-0560">Oxidoreductase</keyword>
<keyword evidence="5 13" id="KW-0220">Diaminopimelate biosynthesis</keyword>
<feature type="binding site" evidence="13">
    <location>
        <position position="157"/>
    </location>
    <ligand>
        <name>(S)-2,3,4,5-tetrahydrodipicolinate</name>
        <dbReference type="ChEBI" id="CHEBI:16845"/>
    </ligand>
</feature>
<dbReference type="Pfam" id="PF05173">
    <property type="entry name" value="DapB_C"/>
    <property type="match status" value="1"/>
</dbReference>
<feature type="binding site" evidence="13">
    <location>
        <position position="35"/>
    </location>
    <ligand>
        <name>NAD(+)</name>
        <dbReference type="ChEBI" id="CHEBI:57540"/>
    </ligand>
</feature>
<feature type="domain" description="Dihydrodipicolinate reductase N-terminal" evidence="14">
    <location>
        <begin position="4"/>
        <end position="123"/>
    </location>
</feature>
<dbReference type="Pfam" id="PF01113">
    <property type="entry name" value="DapB_N"/>
    <property type="match status" value="1"/>
</dbReference>
<dbReference type="GO" id="GO:0019877">
    <property type="term" value="P:diaminopimelate biosynthetic process"/>
    <property type="evidence" value="ECO:0007669"/>
    <property type="project" value="UniProtKB-UniRule"/>
</dbReference>
<dbReference type="GO" id="GO:0009089">
    <property type="term" value="P:lysine biosynthetic process via diaminopimelate"/>
    <property type="evidence" value="ECO:0007669"/>
    <property type="project" value="UniProtKB-UniRule"/>
</dbReference>
<evidence type="ECO:0000256" key="5">
    <source>
        <dbReference type="ARBA" id="ARBA00022915"/>
    </source>
</evidence>
<dbReference type="AlphaFoldDB" id="A0A5C5VES3"/>
<comment type="caution">
    <text evidence="13">Was originally thought to be a dihydrodipicolinate reductase (DHDPR), catalyzing the conversion of dihydrodipicolinate to tetrahydrodipicolinate. However, it was shown in E.coli that the substrate of the enzymatic reaction is not dihydrodipicolinate (DHDP) but in fact (2S,4S)-4-hydroxy-2,3,4,5-tetrahydrodipicolinic acid (HTPA), the product released by the DapA-catalyzed reaction.</text>
</comment>
<dbReference type="Proteomes" id="UP000316714">
    <property type="component" value="Unassembled WGS sequence"/>
</dbReference>
<dbReference type="PANTHER" id="PTHR20836:SF0">
    <property type="entry name" value="4-HYDROXY-TETRAHYDRODIPICOLINATE REDUCTASE 1, CHLOROPLASTIC-RELATED"/>
    <property type="match status" value="1"/>
</dbReference>
<dbReference type="Gene3D" id="3.40.50.720">
    <property type="entry name" value="NAD(P)-binding Rossmann-like Domain"/>
    <property type="match status" value="1"/>
</dbReference>
<evidence type="ECO:0000256" key="6">
    <source>
        <dbReference type="ARBA" id="ARBA00023002"/>
    </source>
</evidence>
<evidence type="ECO:0000256" key="7">
    <source>
        <dbReference type="ARBA" id="ARBA00023027"/>
    </source>
</evidence>
<dbReference type="GO" id="GO:0008839">
    <property type="term" value="F:4-hydroxy-tetrahydrodipicolinate reductase"/>
    <property type="evidence" value="ECO:0007669"/>
    <property type="project" value="UniProtKB-UniRule"/>
</dbReference>
<feature type="active site" description="Proton donor" evidence="13">
    <location>
        <position position="160"/>
    </location>
</feature>
<dbReference type="EC" id="1.17.1.8" evidence="10 13"/>
<feature type="domain" description="Dihydrodipicolinate reductase C-terminal" evidence="15">
    <location>
        <begin position="127"/>
        <end position="262"/>
    </location>
</feature>